<protein>
    <submittedName>
        <fullName evidence="2">Uncharacterized protein</fullName>
    </submittedName>
</protein>
<proteinExistence type="predicted"/>
<accession>A0ABU9M1Q7</accession>
<keyword evidence="3" id="KW-1185">Reference proteome</keyword>
<name>A0ABU9M1Q7_9BACT</name>
<evidence type="ECO:0000313" key="3">
    <source>
        <dbReference type="Proteomes" id="UP001479606"/>
    </source>
</evidence>
<feature type="region of interest" description="Disordered" evidence="1">
    <location>
        <begin position="1"/>
        <end position="73"/>
    </location>
</feature>
<feature type="compositionally biased region" description="Low complexity" evidence="1">
    <location>
        <begin position="11"/>
        <end position="24"/>
    </location>
</feature>
<dbReference type="EMBL" id="JBCEVZ010000057">
    <property type="protein sequence ID" value="MEL5996113.1"/>
    <property type="molecule type" value="Genomic_DNA"/>
</dbReference>
<dbReference type="RefSeq" id="WP_342300351.1">
    <property type="nucleotide sequence ID" value="NZ_JBCEVZ010000057.1"/>
</dbReference>
<evidence type="ECO:0000313" key="2">
    <source>
        <dbReference type="EMBL" id="MEL5996113.1"/>
    </source>
</evidence>
<dbReference type="Proteomes" id="UP001479606">
    <property type="component" value="Unassembled WGS sequence"/>
</dbReference>
<sequence length="73" mass="7385">MPTATSIKPNPDTTATPLAGGATPPEQPNTAATPWPADVPRPVPDDAPLDDTLTEAAGMARNDDALGPYAGSF</sequence>
<organism evidence="2 3">
    <name type="scientific">Hymenobacter segetis</name>
    <dbReference type="NCBI Taxonomy" id="2025509"/>
    <lineage>
        <taxon>Bacteria</taxon>
        <taxon>Pseudomonadati</taxon>
        <taxon>Bacteroidota</taxon>
        <taxon>Cytophagia</taxon>
        <taxon>Cytophagales</taxon>
        <taxon>Hymenobacteraceae</taxon>
        <taxon>Hymenobacter</taxon>
    </lineage>
</organism>
<gene>
    <name evidence="2" type="ORF">AAFH49_17995</name>
</gene>
<comment type="caution">
    <text evidence="2">The sequence shown here is derived from an EMBL/GenBank/DDBJ whole genome shotgun (WGS) entry which is preliminary data.</text>
</comment>
<evidence type="ECO:0000256" key="1">
    <source>
        <dbReference type="SAM" id="MobiDB-lite"/>
    </source>
</evidence>
<reference evidence="2 3" key="1">
    <citation type="journal article" date="2018" name="Arch. Microbiol.">
        <title>Hymenobacter segetis sp. nov., isolated from soil.</title>
        <authorList>
            <person name="Ten L.N."/>
            <person name="Lim S.J."/>
            <person name="Kim B.O."/>
            <person name="Kang I.K."/>
            <person name="Jung H.Y."/>
        </authorList>
    </citation>
    <scope>NUCLEOTIDE SEQUENCE [LARGE SCALE GENOMIC DNA]</scope>
    <source>
        <strain evidence="2 3">S7-3-11</strain>
    </source>
</reference>